<organism evidence="1 2">
    <name type="scientific">Microdochium bolleyi</name>
    <dbReference type="NCBI Taxonomy" id="196109"/>
    <lineage>
        <taxon>Eukaryota</taxon>
        <taxon>Fungi</taxon>
        <taxon>Dikarya</taxon>
        <taxon>Ascomycota</taxon>
        <taxon>Pezizomycotina</taxon>
        <taxon>Sordariomycetes</taxon>
        <taxon>Xylariomycetidae</taxon>
        <taxon>Xylariales</taxon>
        <taxon>Microdochiaceae</taxon>
        <taxon>Microdochium</taxon>
    </lineage>
</organism>
<dbReference type="AlphaFoldDB" id="A0A136IXN4"/>
<dbReference type="InParanoid" id="A0A136IXN4"/>
<keyword evidence="2" id="KW-1185">Reference proteome</keyword>
<evidence type="ECO:0000313" key="1">
    <source>
        <dbReference type="EMBL" id="KXJ89496.1"/>
    </source>
</evidence>
<name>A0A136IXN4_9PEZI</name>
<protein>
    <submittedName>
        <fullName evidence="1">Uncharacterized protein</fullName>
    </submittedName>
</protein>
<reference evidence="2" key="1">
    <citation type="submission" date="2016-02" db="EMBL/GenBank/DDBJ databases">
        <title>Draft genome sequence of Microdochium bolleyi, a fungal endophyte of beachgrass.</title>
        <authorList>
            <consortium name="DOE Joint Genome Institute"/>
            <person name="David A.S."/>
            <person name="May G."/>
            <person name="Haridas S."/>
            <person name="Lim J."/>
            <person name="Wang M."/>
            <person name="Labutti K."/>
            <person name="Lipzen A."/>
            <person name="Barry K."/>
            <person name="Grigoriev I.V."/>
        </authorList>
    </citation>
    <scope>NUCLEOTIDE SEQUENCE [LARGE SCALE GENOMIC DNA]</scope>
    <source>
        <strain evidence="2">J235TASD1</strain>
    </source>
</reference>
<gene>
    <name evidence="1" type="ORF">Micbo1qcDRAFT_12856</name>
</gene>
<proteinExistence type="predicted"/>
<dbReference type="EMBL" id="KQ964255">
    <property type="protein sequence ID" value="KXJ89496.1"/>
    <property type="molecule type" value="Genomic_DNA"/>
</dbReference>
<sequence>MLIRLLSIWSTITSRHSQTLRTVAILSCRVSVSSLHRVTLAPPQHSPFLVELGIEAEVELVVHDLLAAALARVHLDLHEAHAPVEVDDPVAVPLPLGRRVVQVVPSRAREAAGLFLIRGEGRRREVPADDLGDLEQAGPADVVVEVGPLRASAVAAGEGRGGEEGCGGGVEELHCDEGACI</sequence>
<dbReference type="Proteomes" id="UP000070501">
    <property type="component" value="Unassembled WGS sequence"/>
</dbReference>
<accession>A0A136IXN4</accession>
<evidence type="ECO:0000313" key="2">
    <source>
        <dbReference type="Proteomes" id="UP000070501"/>
    </source>
</evidence>